<protein>
    <recommendedName>
        <fullName evidence="1">F-box domain-containing protein</fullName>
    </recommendedName>
</protein>
<reference evidence="2 3" key="1">
    <citation type="submission" date="2016-07" db="EMBL/GenBank/DDBJ databases">
        <title>Multiple horizontal gene transfer events from other fungi enriched the ability of initially mycotrophic Trichoderma (Ascomycota) to feed on dead plant biomass.</title>
        <authorList>
            <consortium name="DOE Joint Genome Institute"/>
            <person name="Aerts A."/>
            <person name="Atanasova L."/>
            <person name="Chenthamara K."/>
            <person name="Zhang J."/>
            <person name="Grujic M."/>
            <person name="Henrissat B."/>
            <person name="Kuo A."/>
            <person name="Salamov A."/>
            <person name="Lipzen A."/>
            <person name="Labutti K."/>
            <person name="Barry K."/>
            <person name="Miao Y."/>
            <person name="Rahimi M.J."/>
            <person name="Shen Q."/>
            <person name="Grigoriev I.V."/>
            <person name="Kubicek C.P."/>
            <person name="Druzhinina I.S."/>
        </authorList>
    </citation>
    <scope>NUCLEOTIDE SEQUENCE [LARGE SCALE GENOMIC DNA]</scope>
    <source>
        <strain evidence="2 3">CBS 226.95</strain>
    </source>
</reference>
<dbReference type="InterPro" id="IPR001810">
    <property type="entry name" value="F-box_dom"/>
</dbReference>
<dbReference type="EMBL" id="KZ679676">
    <property type="protein sequence ID" value="PTB59825.1"/>
    <property type="molecule type" value="Genomic_DNA"/>
</dbReference>
<dbReference type="Gene3D" id="1.20.1280.50">
    <property type="match status" value="1"/>
</dbReference>
<organism evidence="2 3">
    <name type="scientific">Trichoderma harzianum CBS 226.95</name>
    <dbReference type="NCBI Taxonomy" id="983964"/>
    <lineage>
        <taxon>Eukaryota</taxon>
        <taxon>Fungi</taxon>
        <taxon>Dikarya</taxon>
        <taxon>Ascomycota</taxon>
        <taxon>Pezizomycotina</taxon>
        <taxon>Sordariomycetes</taxon>
        <taxon>Hypocreomycetidae</taxon>
        <taxon>Hypocreales</taxon>
        <taxon>Hypocreaceae</taxon>
        <taxon>Trichoderma</taxon>
    </lineage>
</organism>
<evidence type="ECO:0000313" key="3">
    <source>
        <dbReference type="Proteomes" id="UP000241690"/>
    </source>
</evidence>
<evidence type="ECO:0000313" key="2">
    <source>
        <dbReference type="EMBL" id="PTB59825.1"/>
    </source>
</evidence>
<dbReference type="PROSITE" id="PS50181">
    <property type="entry name" value="FBOX"/>
    <property type="match status" value="1"/>
</dbReference>
<dbReference type="RefSeq" id="XP_024779502.1">
    <property type="nucleotide sequence ID" value="XM_024921177.1"/>
</dbReference>
<gene>
    <name evidence="2" type="ORF">M431DRAFT_545433</name>
</gene>
<dbReference type="CDD" id="cd09917">
    <property type="entry name" value="F-box_SF"/>
    <property type="match status" value="1"/>
</dbReference>
<evidence type="ECO:0000259" key="1">
    <source>
        <dbReference type="PROSITE" id="PS50181"/>
    </source>
</evidence>
<dbReference type="SMART" id="SM00256">
    <property type="entry name" value="FBOX"/>
    <property type="match status" value="1"/>
</dbReference>
<dbReference type="SUPFAM" id="SSF81383">
    <property type="entry name" value="F-box domain"/>
    <property type="match status" value="1"/>
</dbReference>
<feature type="domain" description="F-box" evidence="1">
    <location>
        <begin position="21"/>
        <end position="61"/>
    </location>
</feature>
<accession>A0A2T4ARY1</accession>
<keyword evidence="3" id="KW-1185">Reference proteome</keyword>
<name>A0A2T4ARY1_TRIHA</name>
<dbReference type="STRING" id="983964.A0A2T4ARY1"/>
<sequence>MNIVKYLTGLVWRAPECQSQNSPILQLPVELLLNIFHFLPPYSRLLVYQTCRALRAIVHRNFVAGRGVILVTMEHRLIYLTHLARSLPDRWVCAKCCKLHPTNRWDTPSSWLYRPRCGDGYDWSSDEHSESRIFFNYQHSASHRHIELTLKYARLNSSKRAHQKHLKRLLTAHHAISIRVAEGIQLKRSFYPKVVDGRYLLLTVQTYLGVGSNLISQQSIDWIQICPHLTALGVFSLSRDHRMHLGKIIYLAFAAPANTPIFESCSSCGTDFSVQASPKRATVCIWQDLGPEGSVYDSEWAAIVRETTKIYHRPGSIRELYGQHEHNGELLQIVPKPVVF</sequence>
<proteinExistence type="predicted"/>
<dbReference type="AlphaFoldDB" id="A0A2T4ARY1"/>
<dbReference type="Pfam" id="PF12937">
    <property type="entry name" value="F-box-like"/>
    <property type="match status" value="1"/>
</dbReference>
<dbReference type="InterPro" id="IPR036047">
    <property type="entry name" value="F-box-like_dom_sf"/>
</dbReference>
<dbReference type="Proteomes" id="UP000241690">
    <property type="component" value="Unassembled WGS sequence"/>
</dbReference>
<dbReference type="GeneID" id="36629755"/>